<organism evidence="2 3">
    <name type="scientific">Candidatus Ryanbacteria bacterium RIFCSPHIGHO2_01_FULL_45_22</name>
    <dbReference type="NCBI Taxonomy" id="1802114"/>
    <lineage>
        <taxon>Bacteria</taxon>
        <taxon>Candidatus Ryaniibacteriota</taxon>
    </lineage>
</organism>
<sequence length="60" mass="7375">MPRRSFEERNIRVLMRFAKRSFAITLPIEVIRDLGWQEHQQVRIRKAGRRIVIEEERRSL</sequence>
<comment type="caution">
    <text evidence="2">The sequence shown here is derived from an EMBL/GenBank/DDBJ whole genome shotgun (WGS) entry which is preliminary data.</text>
</comment>
<dbReference type="Pfam" id="PF04014">
    <property type="entry name" value="MazE_antitoxin"/>
    <property type="match status" value="1"/>
</dbReference>
<dbReference type="EMBL" id="MHNK01000015">
    <property type="protein sequence ID" value="OGZ43422.1"/>
    <property type="molecule type" value="Genomic_DNA"/>
</dbReference>
<evidence type="ECO:0000313" key="2">
    <source>
        <dbReference type="EMBL" id="OGZ43422.1"/>
    </source>
</evidence>
<dbReference type="STRING" id="1802114.A2719_05475"/>
<accession>A0A1G2G0A5</accession>
<reference evidence="2 3" key="1">
    <citation type="journal article" date="2016" name="Nat. Commun.">
        <title>Thousands of microbial genomes shed light on interconnected biogeochemical processes in an aquifer system.</title>
        <authorList>
            <person name="Anantharaman K."/>
            <person name="Brown C.T."/>
            <person name="Hug L.A."/>
            <person name="Sharon I."/>
            <person name="Castelle C.J."/>
            <person name="Probst A.J."/>
            <person name="Thomas B.C."/>
            <person name="Singh A."/>
            <person name="Wilkins M.J."/>
            <person name="Karaoz U."/>
            <person name="Brodie E.L."/>
            <person name="Williams K.H."/>
            <person name="Hubbard S.S."/>
            <person name="Banfield J.F."/>
        </authorList>
    </citation>
    <scope>NUCLEOTIDE SEQUENCE [LARGE SCALE GENOMIC DNA]</scope>
</reference>
<dbReference type="AlphaFoldDB" id="A0A1G2G0A5"/>
<protein>
    <recommendedName>
        <fullName evidence="1">SpoVT-AbrB domain-containing protein</fullName>
    </recommendedName>
</protein>
<evidence type="ECO:0000259" key="1">
    <source>
        <dbReference type="Pfam" id="PF04014"/>
    </source>
</evidence>
<dbReference type="InterPro" id="IPR007159">
    <property type="entry name" value="SpoVT-AbrB_dom"/>
</dbReference>
<dbReference type="GO" id="GO:0003677">
    <property type="term" value="F:DNA binding"/>
    <property type="evidence" value="ECO:0007669"/>
    <property type="project" value="InterPro"/>
</dbReference>
<proteinExistence type="predicted"/>
<dbReference type="InterPro" id="IPR037914">
    <property type="entry name" value="SpoVT-AbrB_sf"/>
</dbReference>
<name>A0A1G2G0A5_9BACT</name>
<feature type="domain" description="SpoVT-AbrB" evidence="1">
    <location>
        <begin position="20"/>
        <end position="58"/>
    </location>
</feature>
<dbReference type="SUPFAM" id="SSF89447">
    <property type="entry name" value="AbrB/MazE/MraZ-like"/>
    <property type="match status" value="1"/>
</dbReference>
<gene>
    <name evidence="2" type="ORF">A2719_05475</name>
</gene>
<evidence type="ECO:0000313" key="3">
    <source>
        <dbReference type="Proteomes" id="UP000177480"/>
    </source>
</evidence>
<dbReference type="Proteomes" id="UP000177480">
    <property type="component" value="Unassembled WGS sequence"/>
</dbReference>